<keyword evidence="3" id="KW-1185">Reference proteome</keyword>
<evidence type="ECO:0000313" key="3">
    <source>
        <dbReference type="Proteomes" id="UP000762676"/>
    </source>
</evidence>
<name>A0AAV4EQJ6_9GAST</name>
<dbReference type="EMBL" id="BMAT01000290">
    <property type="protein sequence ID" value="GFR63397.1"/>
    <property type="molecule type" value="Genomic_DNA"/>
</dbReference>
<protein>
    <submittedName>
        <fullName evidence="2">Uncharacterized protein</fullName>
    </submittedName>
</protein>
<sequence>MDGCPFPYNIDNLLFSQVVIDKHGFYLGVILTQKKQCQSYLVEETRCPLEARGPALGSETLGLGWPEKQLPRQPQAPGLNRVSWPSLYPKE</sequence>
<dbReference type="Proteomes" id="UP000762676">
    <property type="component" value="Unassembled WGS sequence"/>
</dbReference>
<dbReference type="AlphaFoldDB" id="A0AAV4EQJ6"/>
<accession>A0AAV4EQJ6</accession>
<organism evidence="2 3">
    <name type="scientific">Elysia marginata</name>
    <dbReference type="NCBI Taxonomy" id="1093978"/>
    <lineage>
        <taxon>Eukaryota</taxon>
        <taxon>Metazoa</taxon>
        <taxon>Spiralia</taxon>
        <taxon>Lophotrochozoa</taxon>
        <taxon>Mollusca</taxon>
        <taxon>Gastropoda</taxon>
        <taxon>Heterobranchia</taxon>
        <taxon>Euthyneura</taxon>
        <taxon>Panpulmonata</taxon>
        <taxon>Sacoglossa</taxon>
        <taxon>Placobranchoidea</taxon>
        <taxon>Plakobranchidae</taxon>
        <taxon>Elysia</taxon>
    </lineage>
</organism>
<reference evidence="2 3" key="1">
    <citation type="journal article" date="2021" name="Elife">
        <title>Chloroplast acquisition without the gene transfer in kleptoplastic sea slugs, Plakobranchus ocellatus.</title>
        <authorList>
            <person name="Maeda T."/>
            <person name="Takahashi S."/>
            <person name="Yoshida T."/>
            <person name="Shimamura S."/>
            <person name="Takaki Y."/>
            <person name="Nagai Y."/>
            <person name="Toyoda A."/>
            <person name="Suzuki Y."/>
            <person name="Arimoto A."/>
            <person name="Ishii H."/>
            <person name="Satoh N."/>
            <person name="Nishiyama T."/>
            <person name="Hasebe M."/>
            <person name="Maruyama T."/>
            <person name="Minagawa J."/>
            <person name="Obokata J."/>
            <person name="Shigenobu S."/>
        </authorList>
    </citation>
    <scope>NUCLEOTIDE SEQUENCE [LARGE SCALE GENOMIC DNA]</scope>
</reference>
<gene>
    <name evidence="2" type="ORF">ElyMa_000154900</name>
</gene>
<proteinExistence type="predicted"/>
<evidence type="ECO:0000256" key="1">
    <source>
        <dbReference type="SAM" id="MobiDB-lite"/>
    </source>
</evidence>
<feature type="region of interest" description="Disordered" evidence="1">
    <location>
        <begin position="64"/>
        <end position="91"/>
    </location>
</feature>
<comment type="caution">
    <text evidence="2">The sequence shown here is derived from an EMBL/GenBank/DDBJ whole genome shotgun (WGS) entry which is preliminary data.</text>
</comment>
<evidence type="ECO:0000313" key="2">
    <source>
        <dbReference type="EMBL" id="GFR63397.1"/>
    </source>
</evidence>